<keyword evidence="2" id="KW-0472">Membrane</keyword>
<dbReference type="Pfam" id="PF01520">
    <property type="entry name" value="Amidase_3"/>
    <property type="match status" value="1"/>
</dbReference>
<reference evidence="4 5" key="1">
    <citation type="submission" date="2015-12" db="EMBL/GenBank/DDBJ databases">
        <title>Draft genome of Thermovenabulum gondwanense isolated from a red thermophilic microbial mat colonisisng an outflow channel of a bore well.</title>
        <authorList>
            <person name="Patel B.K."/>
        </authorList>
    </citation>
    <scope>NUCLEOTIDE SEQUENCE [LARGE SCALE GENOMIC DNA]</scope>
    <source>
        <strain evidence="4 5">R270</strain>
    </source>
</reference>
<dbReference type="Gene3D" id="3.40.630.40">
    <property type="entry name" value="Zn-dependent exopeptidases"/>
    <property type="match status" value="1"/>
</dbReference>
<keyword evidence="2" id="KW-0812">Transmembrane</keyword>
<sequence>MKDLIKKGQGKKILLMLLIIFLIYYVQFHRAQIMSVFHIKKSLAGKVVVIDPGHGGIDSGAFHKDGTLEKNINLLISLKLKRALELEGARVIMTRTKDESLDARNNKSSSRHRRDLIERAEIINNSGANIFLSIHVNSEKGAPNVRGPMVFYYRESYESRRLAEILQKHLEKAYISSGQRVPFRIPYPNSSLFLLCNTRIPGVIIEVGFITNSQDRQLLKTSDFQELISGEIKNALIEYF</sequence>
<keyword evidence="2" id="KW-1133">Transmembrane helix</keyword>
<dbReference type="GO" id="GO:0008745">
    <property type="term" value="F:N-acetylmuramoyl-L-alanine amidase activity"/>
    <property type="evidence" value="ECO:0007669"/>
    <property type="project" value="UniProtKB-EC"/>
</dbReference>
<evidence type="ECO:0000313" key="4">
    <source>
        <dbReference type="EMBL" id="KYO68700.1"/>
    </source>
</evidence>
<protein>
    <submittedName>
        <fullName evidence="4">Germination-specific N-acetylmuramoyl-L-alanine amidase</fullName>
        <ecNumber evidence="4">3.5.1.28</ecNumber>
    </submittedName>
</protein>
<dbReference type="GO" id="GO:0009253">
    <property type="term" value="P:peptidoglycan catabolic process"/>
    <property type="evidence" value="ECO:0007669"/>
    <property type="project" value="InterPro"/>
</dbReference>
<dbReference type="RefSeq" id="WP_068747391.1">
    <property type="nucleotide sequence ID" value="NZ_LOHZ01000015.1"/>
</dbReference>
<evidence type="ECO:0000259" key="3">
    <source>
        <dbReference type="SMART" id="SM00646"/>
    </source>
</evidence>
<proteinExistence type="predicted"/>
<dbReference type="STRING" id="520767.ATZ99_02090"/>
<feature type="domain" description="MurNAc-LAA" evidence="3">
    <location>
        <begin position="120"/>
        <end position="237"/>
    </location>
</feature>
<dbReference type="GO" id="GO:0030288">
    <property type="term" value="C:outer membrane-bounded periplasmic space"/>
    <property type="evidence" value="ECO:0007669"/>
    <property type="project" value="TreeGrafter"/>
</dbReference>
<keyword evidence="5" id="KW-1185">Reference proteome</keyword>
<dbReference type="OrthoDB" id="9772024at2"/>
<dbReference type="SMART" id="SM00646">
    <property type="entry name" value="Ami_3"/>
    <property type="match status" value="1"/>
</dbReference>
<dbReference type="EC" id="3.5.1.28" evidence="4"/>
<dbReference type="PANTHER" id="PTHR30404">
    <property type="entry name" value="N-ACETYLMURAMOYL-L-ALANINE AMIDASE"/>
    <property type="match status" value="1"/>
</dbReference>
<dbReference type="InterPro" id="IPR050695">
    <property type="entry name" value="N-acetylmuramoyl_amidase_3"/>
</dbReference>
<dbReference type="CDD" id="cd02696">
    <property type="entry name" value="MurNAc-LAA"/>
    <property type="match status" value="1"/>
</dbReference>
<evidence type="ECO:0000256" key="2">
    <source>
        <dbReference type="SAM" id="Phobius"/>
    </source>
</evidence>
<evidence type="ECO:0000256" key="1">
    <source>
        <dbReference type="ARBA" id="ARBA00022801"/>
    </source>
</evidence>
<dbReference type="EMBL" id="LOHZ01000015">
    <property type="protein sequence ID" value="KYO68700.1"/>
    <property type="molecule type" value="Genomic_DNA"/>
</dbReference>
<dbReference type="Proteomes" id="UP000075737">
    <property type="component" value="Unassembled WGS sequence"/>
</dbReference>
<feature type="transmembrane region" description="Helical" evidence="2">
    <location>
        <begin position="12"/>
        <end position="28"/>
    </location>
</feature>
<keyword evidence="1 4" id="KW-0378">Hydrolase</keyword>
<dbReference type="PANTHER" id="PTHR30404:SF0">
    <property type="entry name" value="N-ACETYLMURAMOYL-L-ALANINE AMIDASE AMIC"/>
    <property type="match status" value="1"/>
</dbReference>
<name>A0A162N2D9_9FIRM</name>
<accession>A0A162N2D9</accession>
<dbReference type="InterPro" id="IPR002508">
    <property type="entry name" value="MurNAc-LAA_cat"/>
</dbReference>
<gene>
    <name evidence="4" type="primary">cwlD</name>
    <name evidence="4" type="ORF">ATZ99_02090</name>
</gene>
<comment type="caution">
    <text evidence="4">The sequence shown here is derived from an EMBL/GenBank/DDBJ whole genome shotgun (WGS) entry which is preliminary data.</text>
</comment>
<dbReference type="SUPFAM" id="SSF53187">
    <property type="entry name" value="Zn-dependent exopeptidases"/>
    <property type="match status" value="1"/>
</dbReference>
<dbReference type="AlphaFoldDB" id="A0A162N2D9"/>
<organism evidence="4 5">
    <name type="scientific">Thermovenabulum gondwanense</name>
    <dbReference type="NCBI Taxonomy" id="520767"/>
    <lineage>
        <taxon>Bacteria</taxon>
        <taxon>Bacillati</taxon>
        <taxon>Bacillota</taxon>
        <taxon>Clostridia</taxon>
        <taxon>Thermosediminibacterales</taxon>
        <taxon>Thermosediminibacteraceae</taxon>
        <taxon>Thermovenabulum</taxon>
    </lineage>
</organism>
<evidence type="ECO:0000313" key="5">
    <source>
        <dbReference type="Proteomes" id="UP000075737"/>
    </source>
</evidence>